<protein>
    <recommendedName>
        <fullName evidence="3">YD repeat-containing protein</fullName>
    </recommendedName>
</protein>
<evidence type="ECO:0008006" key="3">
    <source>
        <dbReference type="Google" id="ProtNLM"/>
    </source>
</evidence>
<proteinExistence type="predicted"/>
<gene>
    <name evidence="1" type="ORF">SAMN05444420_10255</name>
</gene>
<accession>A0A1H2T185</accession>
<organism evidence="1 2">
    <name type="scientific">Capnocytophaga granulosa</name>
    <dbReference type="NCBI Taxonomy" id="45242"/>
    <lineage>
        <taxon>Bacteria</taxon>
        <taxon>Pseudomonadati</taxon>
        <taxon>Bacteroidota</taxon>
        <taxon>Flavobacteriia</taxon>
        <taxon>Flavobacteriales</taxon>
        <taxon>Flavobacteriaceae</taxon>
        <taxon>Capnocytophaga</taxon>
    </lineage>
</organism>
<dbReference type="EMBL" id="FNND01000002">
    <property type="protein sequence ID" value="SDW37723.1"/>
    <property type="molecule type" value="Genomic_DNA"/>
</dbReference>
<evidence type="ECO:0000313" key="1">
    <source>
        <dbReference type="EMBL" id="SDW37723.1"/>
    </source>
</evidence>
<dbReference type="OrthoDB" id="1148059at2"/>
<dbReference type="RefSeq" id="WP_016420343.1">
    <property type="nucleotide sequence ID" value="NZ_FNND01000002.1"/>
</dbReference>
<dbReference type="Proteomes" id="UP000182771">
    <property type="component" value="Unassembled WGS sequence"/>
</dbReference>
<reference evidence="1 2" key="1">
    <citation type="submission" date="2016-10" db="EMBL/GenBank/DDBJ databases">
        <authorList>
            <person name="Varghese N."/>
            <person name="Submissions S."/>
        </authorList>
    </citation>
    <scope>NUCLEOTIDE SEQUENCE [LARGE SCALE GENOMIC DNA]</scope>
    <source>
        <strain evidence="1 2">DSM 11449</strain>
    </source>
</reference>
<dbReference type="GeneID" id="85016156"/>
<dbReference type="Gene3D" id="2.180.10.10">
    <property type="entry name" value="RHS repeat-associated core"/>
    <property type="match status" value="1"/>
</dbReference>
<evidence type="ECO:0000313" key="2">
    <source>
        <dbReference type="Proteomes" id="UP000182771"/>
    </source>
</evidence>
<dbReference type="AlphaFoldDB" id="A0A1H2T185"/>
<sequence>MNTSHWLHVLSLFALVCYSYAQERTDWEHEFLHKGVKTLRIRGYHVKENGAVAQKGSLLAEMNIEKTFDAQGNLVKEIFFDERNAETLRYEYTYSKQKVKKYKLHLDPQREKVGITVFNCDGRGNVTKEETYDQEGTLQYSAFFVYDQAGRETESNFLRDDFSAKFNSTYDHKGRLLEQEQHIVDKGENILNKAKYRYNSHGDCDRILSLLNRNFAQKKSFEYKYDKKGNWIGRFEYQDGKPTTIIERQIEYF</sequence>
<comment type="caution">
    <text evidence="1">The sequence shown here is derived from an EMBL/GenBank/DDBJ whole genome shotgun (WGS) entry which is preliminary data.</text>
</comment>
<name>A0A1H2T185_9FLAO</name>
<keyword evidence="2" id="KW-1185">Reference proteome</keyword>